<dbReference type="EMBL" id="JAHQXF010000002">
    <property type="protein sequence ID" value="MBV0925797.1"/>
    <property type="molecule type" value="Genomic_DNA"/>
</dbReference>
<dbReference type="RefSeq" id="WP_162318602.1">
    <property type="nucleotide sequence ID" value="NZ_JAHQXF010000002.1"/>
</dbReference>
<dbReference type="InterPro" id="IPR002068">
    <property type="entry name" value="A-crystallin/Hsp20_dom"/>
</dbReference>
<gene>
    <name evidence="5" type="ORF">KTS45_16455</name>
</gene>
<dbReference type="PROSITE" id="PS01031">
    <property type="entry name" value="SHSP"/>
    <property type="match status" value="1"/>
</dbReference>
<dbReference type="OrthoDB" id="198277at2157"/>
<evidence type="ECO:0000313" key="5">
    <source>
        <dbReference type="EMBL" id="MBV0925797.1"/>
    </source>
</evidence>
<proteinExistence type="inferred from homology"/>
<reference evidence="5 6" key="1">
    <citation type="submission" date="2021-06" db="EMBL/GenBank/DDBJ databases">
        <title>New haloarchaea isolates fom saline soil.</title>
        <authorList>
            <person name="Duran-Viseras A."/>
            <person name="Sanchez-Porro C.S."/>
            <person name="Ventosa A."/>
        </authorList>
    </citation>
    <scope>NUCLEOTIDE SEQUENCE [LARGE SCALE GENOMIC DNA]</scope>
    <source>
        <strain evidence="5 6">JCM 183640</strain>
    </source>
</reference>
<keyword evidence="6" id="KW-1185">Reference proteome</keyword>
<dbReference type="InterPro" id="IPR031107">
    <property type="entry name" value="Small_HSP"/>
</dbReference>
<evidence type="ECO:0000256" key="1">
    <source>
        <dbReference type="PROSITE-ProRule" id="PRU00285"/>
    </source>
</evidence>
<dbReference type="Pfam" id="PF00011">
    <property type="entry name" value="HSP20"/>
    <property type="match status" value="1"/>
</dbReference>
<dbReference type="Proteomes" id="UP000766550">
    <property type="component" value="Unassembled WGS sequence"/>
</dbReference>
<name>A0A8J8C505_9EURY</name>
<dbReference type="SUPFAM" id="SSF49764">
    <property type="entry name" value="HSP20-like chaperones"/>
    <property type="match status" value="1"/>
</dbReference>
<dbReference type="InterPro" id="IPR008978">
    <property type="entry name" value="HSP20-like_chaperone"/>
</dbReference>
<organism evidence="5 6">
    <name type="scientific">Haloarcula limicola</name>
    <dbReference type="NCBI Taxonomy" id="1429915"/>
    <lineage>
        <taxon>Archaea</taxon>
        <taxon>Methanobacteriati</taxon>
        <taxon>Methanobacteriota</taxon>
        <taxon>Stenosarchaea group</taxon>
        <taxon>Halobacteria</taxon>
        <taxon>Halobacteriales</taxon>
        <taxon>Haloarculaceae</taxon>
        <taxon>Haloarcula</taxon>
    </lineage>
</organism>
<feature type="domain" description="SHSP" evidence="4">
    <location>
        <begin position="21"/>
        <end position="135"/>
    </location>
</feature>
<comment type="caution">
    <text evidence="5">The sequence shown here is derived from an EMBL/GenBank/DDBJ whole genome shotgun (WGS) entry which is preliminary data.</text>
</comment>
<evidence type="ECO:0000256" key="3">
    <source>
        <dbReference type="SAM" id="MobiDB-lite"/>
    </source>
</evidence>
<evidence type="ECO:0000313" key="6">
    <source>
        <dbReference type="Proteomes" id="UP000766550"/>
    </source>
</evidence>
<sequence>MSDRDPFAEIERALDTFGEQFGVDLDSVPTDIVDAGDAYVVRADLPGFDSEDLDVQLADERELTISATHSESAQSSDGRYVQRERRRQSVSRTVRLPAAVDEEETSASYDDGVLTVRLPKVSADGDEDGTDIPVN</sequence>
<feature type="region of interest" description="Disordered" evidence="3">
    <location>
        <begin position="64"/>
        <end position="111"/>
    </location>
</feature>
<dbReference type="AlphaFoldDB" id="A0A8J8C505"/>
<dbReference type="PANTHER" id="PTHR11527">
    <property type="entry name" value="HEAT-SHOCK PROTEIN 20 FAMILY MEMBER"/>
    <property type="match status" value="1"/>
</dbReference>
<feature type="compositionally biased region" description="Polar residues" evidence="3">
    <location>
        <begin position="65"/>
        <end position="77"/>
    </location>
</feature>
<accession>A0A8J8C505</accession>
<dbReference type="Gene3D" id="2.60.40.790">
    <property type="match status" value="1"/>
</dbReference>
<protein>
    <submittedName>
        <fullName evidence="5">Hsp20 family protein</fullName>
    </submittedName>
</protein>
<evidence type="ECO:0000256" key="2">
    <source>
        <dbReference type="RuleBase" id="RU003616"/>
    </source>
</evidence>
<evidence type="ECO:0000259" key="4">
    <source>
        <dbReference type="PROSITE" id="PS01031"/>
    </source>
</evidence>
<comment type="similarity">
    <text evidence="1 2">Belongs to the small heat shock protein (HSP20) family.</text>
</comment>